<accession>A0A0B6XYI2</accession>
<feature type="compositionally biased region" description="Polar residues" evidence="2">
    <location>
        <begin position="20"/>
        <end position="30"/>
    </location>
</feature>
<sequence length="180" mass="20382">MGKTSRSAKAVKISERATGFKSSISKNMKPSASGAKETSRKVEESTDGGRKKLTTSRSRKSVNKVDKIHKETYKLKKISAATVSKWQNVSRPVHNSIMLMLEDNMIPFTASGNDVEDTLDKIRVCVRHTLQKIKLPKDKCMDDTSLKSIKKMLLDEKTRLEDLESTLKKELRQLERLNTE</sequence>
<feature type="compositionally biased region" description="Basic and acidic residues" evidence="2">
    <location>
        <begin position="37"/>
        <end position="50"/>
    </location>
</feature>
<feature type="region of interest" description="Disordered" evidence="2">
    <location>
        <begin position="1"/>
        <end position="63"/>
    </location>
</feature>
<gene>
    <name evidence="3" type="primary">ORF5718</name>
</gene>
<dbReference type="EMBL" id="HACG01002069">
    <property type="protein sequence ID" value="CEK48934.1"/>
    <property type="molecule type" value="Transcribed_RNA"/>
</dbReference>
<evidence type="ECO:0000256" key="2">
    <source>
        <dbReference type="SAM" id="MobiDB-lite"/>
    </source>
</evidence>
<reference evidence="3" key="1">
    <citation type="submission" date="2014-12" db="EMBL/GenBank/DDBJ databases">
        <title>Insight into the proteome of Arion vulgaris.</title>
        <authorList>
            <person name="Aradska J."/>
            <person name="Bulat T."/>
            <person name="Smidak R."/>
            <person name="Sarate P."/>
            <person name="Gangsoo J."/>
            <person name="Sialana F."/>
            <person name="Bilban M."/>
            <person name="Lubec G."/>
        </authorList>
    </citation>
    <scope>NUCLEOTIDE SEQUENCE</scope>
    <source>
        <tissue evidence="3">Skin</tissue>
    </source>
</reference>
<proteinExistence type="predicted"/>
<name>A0A0B6XYI2_9EUPU</name>
<evidence type="ECO:0000313" key="3">
    <source>
        <dbReference type="EMBL" id="CEK48934.1"/>
    </source>
</evidence>
<feature type="coiled-coil region" evidence="1">
    <location>
        <begin position="146"/>
        <end position="180"/>
    </location>
</feature>
<dbReference type="AlphaFoldDB" id="A0A0B6XYI2"/>
<protein>
    <submittedName>
        <fullName evidence="3">Uncharacterized protein</fullName>
    </submittedName>
</protein>
<evidence type="ECO:0000256" key="1">
    <source>
        <dbReference type="SAM" id="Coils"/>
    </source>
</evidence>
<feature type="compositionally biased region" description="Basic residues" evidence="2">
    <location>
        <begin position="51"/>
        <end position="62"/>
    </location>
</feature>
<organism evidence="3">
    <name type="scientific">Arion vulgaris</name>
    <dbReference type="NCBI Taxonomy" id="1028688"/>
    <lineage>
        <taxon>Eukaryota</taxon>
        <taxon>Metazoa</taxon>
        <taxon>Spiralia</taxon>
        <taxon>Lophotrochozoa</taxon>
        <taxon>Mollusca</taxon>
        <taxon>Gastropoda</taxon>
        <taxon>Heterobranchia</taxon>
        <taxon>Euthyneura</taxon>
        <taxon>Panpulmonata</taxon>
        <taxon>Eupulmonata</taxon>
        <taxon>Stylommatophora</taxon>
        <taxon>Helicina</taxon>
        <taxon>Arionoidea</taxon>
        <taxon>Arionidae</taxon>
        <taxon>Arion</taxon>
    </lineage>
</organism>
<keyword evidence="1" id="KW-0175">Coiled coil</keyword>